<evidence type="ECO:0000313" key="3">
    <source>
        <dbReference type="EMBL" id="MDC0667733.1"/>
    </source>
</evidence>
<dbReference type="SUPFAM" id="SSF50800">
    <property type="entry name" value="PK beta-barrel domain-like"/>
    <property type="match status" value="1"/>
</dbReference>
<reference evidence="3 4" key="1">
    <citation type="submission" date="2022-11" db="EMBL/GenBank/DDBJ databases">
        <title>Minimal conservation of predation-associated metabolite biosynthetic gene clusters underscores biosynthetic potential of Myxococcota including descriptions for ten novel species: Archangium lansinium sp. nov., Myxococcus landrumus sp. nov., Nannocystis bai.</title>
        <authorList>
            <person name="Ahearne A."/>
            <person name="Stevens C."/>
            <person name="Dowd S."/>
        </authorList>
    </citation>
    <scope>NUCLEOTIDE SEQUENCE [LARGE SCALE GENOMIC DNA]</scope>
    <source>
        <strain evidence="3 4">NCELM</strain>
    </source>
</reference>
<evidence type="ECO:0000259" key="2">
    <source>
        <dbReference type="PROSITE" id="PS51340"/>
    </source>
</evidence>
<name>A0ABT5B2S3_9BACT</name>
<dbReference type="EMBL" id="JAQNDN010000002">
    <property type="protein sequence ID" value="MDC0667733.1"/>
    <property type="molecule type" value="Genomic_DNA"/>
</dbReference>
<sequence>MVADALAVVIPTRLAADLGGAGFHGRGIEAGLSPTLQLPPMPFDLSALDGTGASGLFSPRMPSPPLGSLHALLRYPVKSMAGEALTSVAVLAEHGLQGDRAYGVLDLDTGRIASAKQARRWSALLGFHARFTGALADGRHHGPLAIALPDGTTVSSDDGDLDRSLSQAIGRPVRLTATPPVGQAEYRAESEDGDDKPMGVGAAPGTFFDFAPIHLVTTASLSHLHALQPASRFDVARFRPNLVIDTGDARGFVENDWVGRTLAIGDEVQLCVTFPCPRCVMTTLAQDDLPADPDVLRTAARHNTQWFALLARSMPVVGAYATIVRGGTLRLGDRVRLLGRTPLRRASAVLHAVKRAVRRG</sequence>
<dbReference type="Pfam" id="PF03476">
    <property type="entry name" value="MOSC_N"/>
    <property type="match status" value="1"/>
</dbReference>
<feature type="domain" description="MOSC" evidence="2">
    <location>
        <begin position="178"/>
        <end position="338"/>
    </location>
</feature>
<evidence type="ECO:0000313" key="4">
    <source>
        <dbReference type="Proteomes" id="UP001217838"/>
    </source>
</evidence>
<dbReference type="InterPro" id="IPR011037">
    <property type="entry name" value="Pyrv_Knase-like_insert_dom_sf"/>
</dbReference>
<dbReference type="PROSITE" id="PS51340">
    <property type="entry name" value="MOSC"/>
    <property type="match status" value="1"/>
</dbReference>
<proteinExistence type="predicted"/>
<dbReference type="Gene3D" id="2.40.33.20">
    <property type="entry name" value="PK beta-barrel domain-like"/>
    <property type="match status" value="1"/>
</dbReference>
<gene>
    <name evidence="3" type="ORF">POL58_08295</name>
</gene>
<dbReference type="Proteomes" id="UP001217838">
    <property type="component" value="Unassembled WGS sequence"/>
</dbReference>
<dbReference type="Pfam" id="PF03473">
    <property type="entry name" value="MOSC"/>
    <property type="match status" value="1"/>
</dbReference>
<comment type="caution">
    <text evidence="3">The sequence shown here is derived from an EMBL/GenBank/DDBJ whole genome shotgun (WGS) entry which is preliminary data.</text>
</comment>
<dbReference type="InterPro" id="IPR005302">
    <property type="entry name" value="MoCF_Sase_C"/>
</dbReference>
<protein>
    <submittedName>
        <fullName evidence="3">MOSC domain-containing protein</fullName>
    </submittedName>
</protein>
<keyword evidence="4" id="KW-1185">Reference proteome</keyword>
<evidence type="ECO:0000256" key="1">
    <source>
        <dbReference type="SAM" id="MobiDB-lite"/>
    </source>
</evidence>
<dbReference type="InterPro" id="IPR005303">
    <property type="entry name" value="MOCOS_middle"/>
</dbReference>
<dbReference type="RefSeq" id="WP_271996045.1">
    <property type="nucleotide sequence ID" value="NZ_JAQNDN010000002.1"/>
</dbReference>
<accession>A0ABT5B2S3</accession>
<organism evidence="3 4">
    <name type="scientific">Nannocystis radixulma</name>
    <dbReference type="NCBI Taxonomy" id="2995305"/>
    <lineage>
        <taxon>Bacteria</taxon>
        <taxon>Pseudomonadati</taxon>
        <taxon>Myxococcota</taxon>
        <taxon>Polyangia</taxon>
        <taxon>Nannocystales</taxon>
        <taxon>Nannocystaceae</taxon>
        <taxon>Nannocystis</taxon>
    </lineage>
</organism>
<feature type="region of interest" description="Disordered" evidence="1">
    <location>
        <begin position="179"/>
        <end position="199"/>
    </location>
</feature>